<organism evidence="1 2">
    <name type="scientific">Sporormia fimetaria CBS 119925</name>
    <dbReference type="NCBI Taxonomy" id="1340428"/>
    <lineage>
        <taxon>Eukaryota</taxon>
        <taxon>Fungi</taxon>
        <taxon>Dikarya</taxon>
        <taxon>Ascomycota</taxon>
        <taxon>Pezizomycotina</taxon>
        <taxon>Dothideomycetes</taxon>
        <taxon>Pleosporomycetidae</taxon>
        <taxon>Pleosporales</taxon>
        <taxon>Sporormiaceae</taxon>
        <taxon>Sporormia</taxon>
    </lineage>
</organism>
<evidence type="ECO:0000313" key="2">
    <source>
        <dbReference type="Proteomes" id="UP000799440"/>
    </source>
</evidence>
<keyword evidence="2" id="KW-1185">Reference proteome</keyword>
<dbReference type="Proteomes" id="UP000799440">
    <property type="component" value="Unassembled WGS sequence"/>
</dbReference>
<sequence length="81" mass="9153">MVRNGSAESMLRCLVGTVGLLIDNPARGTSSPLPYYEAMYKLQRSFQIHKLHLVKLRIERLIVHEKLPIVTLLSAILPQTL</sequence>
<proteinExistence type="predicted"/>
<protein>
    <submittedName>
        <fullName evidence="1">Uncharacterized protein</fullName>
    </submittedName>
</protein>
<gene>
    <name evidence="1" type="ORF">M011DRAFT_90089</name>
</gene>
<dbReference type="AlphaFoldDB" id="A0A6A6VAS3"/>
<evidence type="ECO:0000313" key="1">
    <source>
        <dbReference type="EMBL" id="KAF2746247.1"/>
    </source>
</evidence>
<dbReference type="EMBL" id="MU006578">
    <property type="protein sequence ID" value="KAF2746247.1"/>
    <property type="molecule type" value="Genomic_DNA"/>
</dbReference>
<accession>A0A6A6VAS3</accession>
<reference evidence="1" key="1">
    <citation type="journal article" date="2020" name="Stud. Mycol.">
        <title>101 Dothideomycetes genomes: a test case for predicting lifestyles and emergence of pathogens.</title>
        <authorList>
            <person name="Haridas S."/>
            <person name="Albert R."/>
            <person name="Binder M."/>
            <person name="Bloem J."/>
            <person name="Labutti K."/>
            <person name="Salamov A."/>
            <person name="Andreopoulos B."/>
            <person name="Baker S."/>
            <person name="Barry K."/>
            <person name="Bills G."/>
            <person name="Bluhm B."/>
            <person name="Cannon C."/>
            <person name="Castanera R."/>
            <person name="Culley D."/>
            <person name="Daum C."/>
            <person name="Ezra D."/>
            <person name="Gonzalez J."/>
            <person name="Henrissat B."/>
            <person name="Kuo A."/>
            <person name="Liang C."/>
            <person name="Lipzen A."/>
            <person name="Lutzoni F."/>
            <person name="Magnuson J."/>
            <person name="Mondo S."/>
            <person name="Nolan M."/>
            <person name="Ohm R."/>
            <person name="Pangilinan J."/>
            <person name="Park H.-J."/>
            <person name="Ramirez L."/>
            <person name="Alfaro M."/>
            <person name="Sun H."/>
            <person name="Tritt A."/>
            <person name="Yoshinaga Y."/>
            <person name="Zwiers L.-H."/>
            <person name="Turgeon B."/>
            <person name="Goodwin S."/>
            <person name="Spatafora J."/>
            <person name="Crous P."/>
            <person name="Grigoriev I."/>
        </authorList>
    </citation>
    <scope>NUCLEOTIDE SEQUENCE</scope>
    <source>
        <strain evidence="1">CBS 119925</strain>
    </source>
</reference>
<name>A0A6A6VAS3_9PLEO</name>